<dbReference type="SUPFAM" id="SSF53474">
    <property type="entry name" value="alpha/beta-Hydrolases"/>
    <property type="match status" value="1"/>
</dbReference>
<evidence type="ECO:0000313" key="6">
    <source>
        <dbReference type="Proteomes" id="UP000332933"/>
    </source>
</evidence>
<dbReference type="Proteomes" id="UP000332933">
    <property type="component" value="Unassembled WGS sequence"/>
</dbReference>
<protein>
    <submittedName>
        <fullName evidence="5">Aste57867_13417 protein</fullName>
    </submittedName>
</protein>
<evidence type="ECO:0000256" key="1">
    <source>
        <dbReference type="SAM" id="MobiDB-lite"/>
    </source>
</evidence>
<dbReference type="EMBL" id="VJMH01005451">
    <property type="protein sequence ID" value="KAF0695766.1"/>
    <property type="molecule type" value="Genomic_DNA"/>
</dbReference>
<keyword evidence="6" id="KW-1185">Reference proteome</keyword>
<proteinExistence type="predicted"/>
<feature type="region of interest" description="Disordered" evidence="1">
    <location>
        <begin position="590"/>
        <end position="651"/>
    </location>
</feature>
<organism evidence="5 6">
    <name type="scientific">Aphanomyces stellatus</name>
    <dbReference type="NCBI Taxonomy" id="120398"/>
    <lineage>
        <taxon>Eukaryota</taxon>
        <taxon>Sar</taxon>
        <taxon>Stramenopiles</taxon>
        <taxon>Oomycota</taxon>
        <taxon>Saprolegniomycetes</taxon>
        <taxon>Saprolegniales</taxon>
        <taxon>Verrucalvaceae</taxon>
        <taxon>Aphanomyces</taxon>
    </lineage>
</organism>
<feature type="signal peptide" evidence="2">
    <location>
        <begin position="1"/>
        <end position="25"/>
    </location>
</feature>
<evidence type="ECO:0000256" key="2">
    <source>
        <dbReference type="SAM" id="SignalP"/>
    </source>
</evidence>
<accession>A0A485KYT9</accession>
<keyword evidence="2" id="KW-0732">Signal</keyword>
<dbReference type="EMBL" id="CAADRA010005472">
    <property type="protein sequence ID" value="VFT90256.1"/>
    <property type="molecule type" value="Genomic_DNA"/>
</dbReference>
<dbReference type="Gene3D" id="3.40.50.1820">
    <property type="entry name" value="alpha/beta hydrolase"/>
    <property type="match status" value="2"/>
</dbReference>
<dbReference type="InterPro" id="IPR029058">
    <property type="entry name" value="AB_hydrolase_fold"/>
</dbReference>
<evidence type="ECO:0000313" key="5">
    <source>
        <dbReference type="EMBL" id="VFT90256.1"/>
    </source>
</evidence>
<reference evidence="5 6" key="1">
    <citation type="submission" date="2019-03" db="EMBL/GenBank/DDBJ databases">
        <authorList>
            <person name="Gaulin E."/>
            <person name="Dumas B."/>
        </authorList>
    </citation>
    <scope>NUCLEOTIDE SEQUENCE [LARGE SCALE GENOMIC DNA]</scope>
    <source>
        <strain evidence="5">CBS 568.67</strain>
    </source>
</reference>
<feature type="compositionally biased region" description="Low complexity" evidence="1">
    <location>
        <begin position="605"/>
        <end position="617"/>
    </location>
</feature>
<evidence type="ECO:0000313" key="4">
    <source>
        <dbReference type="EMBL" id="KAF0695766.1"/>
    </source>
</evidence>
<feature type="domain" description="AB hydrolase-1" evidence="3">
    <location>
        <begin position="108"/>
        <end position="306"/>
    </location>
</feature>
<evidence type="ECO:0000259" key="3">
    <source>
        <dbReference type="Pfam" id="PF00561"/>
    </source>
</evidence>
<name>A0A485KYT9_9STRA</name>
<dbReference type="Pfam" id="PF00561">
    <property type="entry name" value="Abhydrolase_1"/>
    <property type="match status" value="1"/>
</dbReference>
<feature type="compositionally biased region" description="Polar residues" evidence="1">
    <location>
        <begin position="590"/>
        <end position="599"/>
    </location>
</feature>
<gene>
    <name evidence="5" type="primary">Aste57867_13417</name>
    <name evidence="4" type="ORF">As57867_013367</name>
    <name evidence="5" type="ORF">ASTE57867_13417</name>
</gene>
<feature type="chain" id="PRO_5033437172" evidence="2">
    <location>
        <begin position="26"/>
        <end position="729"/>
    </location>
</feature>
<dbReference type="InterPro" id="IPR000073">
    <property type="entry name" value="AB_hydrolase_1"/>
</dbReference>
<reference evidence="4" key="2">
    <citation type="submission" date="2019-06" db="EMBL/GenBank/DDBJ databases">
        <title>Genomics analysis of Aphanomyces spp. identifies a new class of oomycete effector associated with host adaptation.</title>
        <authorList>
            <person name="Gaulin E."/>
        </authorList>
    </citation>
    <scope>NUCLEOTIDE SEQUENCE</scope>
    <source>
        <strain evidence="4">CBS 578.67</strain>
    </source>
</reference>
<sequence>MHRVQAAWVALVSLWLSLTAGVAVAVPAYTFDGWYTCSEETFWHPSTSGSRRLGAAAAPFASHKVPAAAECGQYFLPLCYAGVCNDTTTTIPVFVKRLVGRAPSPKVLWVLQGGPGASSLAMEPVMIELYHRMGAQVTVMTMDHRGTGRSTKLECQAAQAMESGSPSGRRVNRKELPACLRDLSVVYGSHNAGGFSITSAAMDIATVIRLDHPRQDVFLYGVSYATLWLERVLALDVVPPNIRGFVLDGVVPHGGSRYLYMHDWDANMDMVGKQFLALCDGDAFCAAKFPNSTLTKSVVALYQAVHHKTLAPACQQLMDDVLEGVDGLKIVFGILLMHRTTRLLIPVIVYRLTRCTDADEEIFEQMLEFVIFFSANTASVSGGGRYSSEEDYDSQLLYSTVVFSEMWRRPTPSLASLKKTFDEALVATKAYTLFPHYCVFSNDSDPECAPYKRNVAFTYPLDKYAHQQLKIPRKASVLILNGGLDPQTPLEGAQAQFESLVGHRKKLIVFPTAPHAISYVTWLESRETTCGVLLIASYVRTNGNLNQLARIVAGVDDIYDGVHFVNTTIDEETIDHLNDVNFTTIKNSTQSFMNTTNSPRLWDDSTTSQPLTTEPTTNQSSSQPDQETRPPEVNTTSQPDQEARPPEVNTTMHDVPAVSAAVGINAEKPSTSSGSMEGLLLCLVVVSSALAVKFYIEVRTLRTQQAQTLLEEGSARSDTMVQLDEDGHV</sequence>
<dbReference type="OrthoDB" id="425534at2759"/>
<dbReference type="AlphaFoldDB" id="A0A485KYT9"/>